<evidence type="ECO:0000256" key="1">
    <source>
        <dbReference type="SAM" id="MobiDB-lite"/>
    </source>
</evidence>
<feature type="region of interest" description="Disordered" evidence="1">
    <location>
        <begin position="1"/>
        <end position="28"/>
    </location>
</feature>
<gene>
    <name evidence="2" type="ORF">COO59_09525</name>
</gene>
<reference evidence="3" key="1">
    <citation type="submission" date="2017-09" db="EMBL/GenBank/DDBJ databases">
        <authorList>
            <person name="Palmer M."/>
            <person name="Steenkamp E.T."/>
            <person name="Coetzee M.P."/>
            <person name="Avontuur J.R."/>
            <person name="Van Zyl E."/>
            <person name="Chan W.-Y."/>
            <person name="Blom J."/>
            <person name="Venter S.N."/>
        </authorList>
    </citation>
    <scope>NUCLEOTIDE SEQUENCE [LARGE SCALE GENOMIC DNA]</scope>
    <source>
        <strain evidence="3">QC88-366</strain>
    </source>
</reference>
<evidence type="ECO:0000313" key="3">
    <source>
        <dbReference type="Proteomes" id="UP000236345"/>
    </source>
</evidence>
<organism evidence="2 3">
    <name type="scientific">Mixta theicola</name>
    <dbReference type="NCBI Taxonomy" id="1458355"/>
    <lineage>
        <taxon>Bacteria</taxon>
        <taxon>Pseudomonadati</taxon>
        <taxon>Pseudomonadota</taxon>
        <taxon>Gammaproteobacteria</taxon>
        <taxon>Enterobacterales</taxon>
        <taxon>Erwiniaceae</taxon>
        <taxon>Mixta</taxon>
    </lineage>
</organism>
<proteinExistence type="predicted"/>
<dbReference type="AlphaFoldDB" id="A0A2K1Q9M4"/>
<sequence length="72" mass="7958">MNDKMILITGGSGDGGRNRARQPAGKGVGVDFTRKLEAEKSGKALRPEWARREIWRPAYAGRRGFKPSGCRQ</sequence>
<keyword evidence="3" id="KW-1185">Reference proteome</keyword>
<dbReference type="EMBL" id="NWUO01000006">
    <property type="protein sequence ID" value="PNS11732.1"/>
    <property type="molecule type" value="Genomic_DNA"/>
</dbReference>
<accession>A0A2K1Q9M4</accession>
<evidence type="ECO:0000313" key="2">
    <source>
        <dbReference type="EMBL" id="PNS11732.1"/>
    </source>
</evidence>
<comment type="caution">
    <text evidence="2">The sequence shown here is derived from an EMBL/GenBank/DDBJ whole genome shotgun (WGS) entry which is preliminary data.</text>
</comment>
<protein>
    <submittedName>
        <fullName evidence="2">Uncharacterized protein</fullName>
    </submittedName>
</protein>
<name>A0A2K1Q9M4_9GAMM</name>
<dbReference type="Proteomes" id="UP000236345">
    <property type="component" value="Unassembled WGS sequence"/>
</dbReference>